<proteinExistence type="predicted"/>
<protein>
    <submittedName>
        <fullName evidence="1">Uncharacterized protein</fullName>
    </submittedName>
</protein>
<keyword evidence="2" id="KW-1185">Reference proteome</keyword>
<comment type="caution">
    <text evidence="1">The sequence shown here is derived from an EMBL/GenBank/DDBJ whole genome shotgun (WGS) entry which is preliminary data.</text>
</comment>
<organism evidence="1 2">
    <name type="scientific">Portunus trituberculatus</name>
    <name type="common">Swimming crab</name>
    <name type="synonym">Neptunus trituberculatus</name>
    <dbReference type="NCBI Taxonomy" id="210409"/>
    <lineage>
        <taxon>Eukaryota</taxon>
        <taxon>Metazoa</taxon>
        <taxon>Ecdysozoa</taxon>
        <taxon>Arthropoda</taxon>
        <taxon>Crustacea</taxon>
        <taxon>Multicrustacea</taxon>
        <taxon>Malacostraca</taxon>
        <taxon>Eumalacostraca</taxon>
        <taxon>Eucarida</taxon>
        <taxon>Decapoda</taxon>
        <taxon>Pleocyemata</taxon>
        <taxon>Brachyura</taxon>
        <taxon>Eubrachyura</taxon>
        <taxon>Portunoidea</taxon>
        <taxon>Portunidae</taxon>
        <taxon>Portuninae</taxon>
        <taxon>Portunus</taxon>
    </lineage>
</organism>
<dbReference type="OrthoDB" id="409543at2759"/>
<dbReference type="InterPro" id="IPR051981">
    <property type="entry name" value="Glycosyltransf_32"/>
</dbReference>
<evidence type="ECO:0000313" key="1">
    <source>
        <dbReference type="EMBL" id="MPC34209.1"/>
    </source>
</evidence>
<evidence type="ECO:0000313" key="2">
    <source>
        <dbReference type="Proteomes" id="UP000324222"/>
    </source>
</evidence>
<dbReference type="EMBL" id="VSRR010003006">
    <property type="protein sequence ID" value="MPC34209.1"/>
    <property type="molecule type" value="Genomic_DNA"/>
</dbReference>
<name>A0A5B7EM18_PORTR</name>
<dbReference type="GO" id="GO:0016020">
    <property type="term" value="C:membrane"/>
    <property type="evidence" value="ECO:0007669"/>
    <property type="project" value="GOC"/>
</dbReference>
<dbReference type="GO" id="GO:0006688">
    <property type="term" value="P:glycosphingolipid biosynthetic process"/>
    <property type="evidence" value="ECO:0007669"/>
    <property type="project" value="TreeGrafter"/>
</dbReference>
<dbReference type="AlphaFoldDB" id="A0A5B7EM18"/>
<gene>
    <name evidence="1" type="ORF">E2C01_027590</name>
</gene>
<dbReference type="PANTHER" id="PTHR12042">
    <property type="entry name" value="LACTOSYLCERAMIDE 4-ALPHA-GALACTOSYLTRANSFERASE ALPHA- 1,4-GALACTOSYLTRANSFERASE"/>
    <property type="match status" value="1"/>
</dbReference>
<accession>A0A5B7EM18</accession>
<sequence length="153" mass="17627">MYASKLDTITSVMRSAQRDGSLTRKQDIVPNQKNTNVFLIDTACNSRPKFRVWCSIESWAHVNPGLQIWFIMTSPRISDFEGFPSKLLQKYPNLNIVGADVEKMVEDTPLKQLFDSKKWMQNNIQPVHKTINYRSVMLKCKKAKAVSFPKAIF</sequence>
<dbReference type="Proteomes" id="UP000324222">
    <property type="component" value="Unassembled WGS sequence"/>
</dbReference>
<dbReference type="PANTHER" id="PTHR12042:SF21">
    <property type="entry name" value="ALPHA1,4-GALACTOSYLTRANSFERASE 1-RELATED"/>
    <property type="match status" value="1"/>
</dbReference>
<reference evidence="1 2" key="1">
    <citation type="submission" date="2019-05" db="EMBL/GenBank/DDBJ databases">
        <title>Another draft genome of Portunus trituberculatus and its Hox gene families provides insights of decapod evolution.</title>
        <authorList>
            <person name="Jeong J.-H."/>
            <person name="Song I."/>
            <person name="Kim S."/>
            <person name="Choi T."/>
            <person name="Kim D."/>
            <person name="Ryu S."/>
            <person name="Kim W."/>
        </authorList>
    </citation>
    <scope>NUCLEOTIDE SEQUENCE [LARGE SCALE GENOMIC DNA]</scope>
    <source>
        <tissue evidence="1">Muscle</tissue>
    </source>
</reference>
<dbReference type="GO" id="GO:0016758">
    <property type="term" value="F:hexosyltransferase activity"/>
    <property type="evidence" value="ECO:0007669"/>
    <property type="project" value="TreeGrafter"/>
</dbReference>